<dbReference type="KEGG" id="nav:JQS30_05620"/>
<keyword evidence="3" id="KW-1185">Reference proteome</keyword>
<dbReference type="AlphaFoldDB" id="A0A895XXN4"/>
<reference evidence="2" key="1">
    <citation type="submission" date="2021-02" db="EMBL/GenBank/DDBJ databases">
        <title>Natronoglycomyces albus gen. nov., sp. nov, a haloalkaliphilic actinobacterium from a soda solonchak soil.</title>
        <authorList>
            <person name="Sorokin D.Y."/>
            <person name="Khijniak T.V."/>
            <person name="Zakharycheva A.P."/>
            <person name="Boueva O.V."/>
            <person name="Ariskina E.V."/>
            <person name="Hahnke R.L."/>
            <person name="Bunk B."/>
            <person name="Sproer C."/>
            <person name="Schumann P."/>
            <person name="Evtushenko L.I."/>
            <person name="Kublanov I.V."/>
        </authorList>
    </citation>
    <scope>NUCLEOTIDE SEQUENCE</scope>
    <source>
        <strain evidence="2">DSM 106290</strain>
    </source>
</reference>
<gene>
    <name evidence="2" type="ORF">JQS30_05620</name>
</gene>
<dbReference type="RefSeq" id="WP_213172397.1">
    <property type="nucleotide sequence ID" value="NZ_CP070496.1"/>
</dbReference>
<accession>A0A895XXN4</accession>
<organism evidence="2 3">
    <name type="scientific">Natronoglycomyces albus</name>
    <dbReference type="NCBI Taxonomy" id="2811108"/>
    <lineage>
        <taxon>Bacteria</taxon>
        <taxon>Bacillati</taxon>
        <taxon>Actinomycetota</taxon>
        <taxon>Actinomycetes</taxon>
        <taxon>Glycomycetales</taxon>
        <taxon>Glycomycetaceae</taxon>
        <taxon>Natronoglycomyces</taxon>
    </lineage>
</organism>
<evidence type="ECO:0000313" key="2">
    <source>
        <dbReference type="EMBL" id="QSB06388.1"/>
    </source>
</evidence>
<proteinExistence type="predicted"/>
<dbReference type="Pfam" id="PF24254">
    <property type="entry name" value="DUF7455"/>
    <property type="match status" value="1"/>
</dbReference>
<evidence type="ECO:0000259" key="1">
    <source>
        <dbReference type="Pfam" id="PF24254"/>
    </source>
</evidence>
<sequence>MTSTLTSPPETDERPLAGERCDRCSAAAKLRILLTGGDDLVFCGHHANAYAEQLIPIAVDFMVEAEFDWRGSDLMPTASEN</sequence>
<dbReference type="InterPro" id="IPR055878">
    <property type="entry name" value="DUF7455"/>
</dbReference>
<name>A0A895XXN4_9ACTN</name>
<dbReference type="EMBL" id="CP070496">
    <property type="protein sequence ID" value="QSB06388.1"/>
    <property type="molecule type" value="Genomic_DNA"/>
</dbReference>
<protein>
    <recommendedName>
        <fullName evidence="1">DUF7455 domain-containing protein</fullName>
    </recommendedName>
</protein>
<dbReference type="Proteomes" id="UP000662939">
    <property type="component" value="Chromosome"/>
</dbReference>
<feature type="domain" description="DUF7455" evidence="1">
    <location>
        <begin position="19"/>
        <end position="66"/>
    </location>
</feature>
<evidence type="ECO:0000313" key="3">
    <source>
        <dbReference type="Proteomes" id="UP000662939"/>
    </source>
</evidence>